<evidence type="ECO:0000256" key="1">
    <source>
        <dbReference type="SAM" id="MobiDB-lite"/>
    </source>
</evidence>
<reference evidence="3" key="1">
    <citation type="journal article" date="2021" name="Front. Microbiol.">
        <title>Comprehensive Comparative Genomics and Phenotyping of Methylobacterium Species.</title>
        <authorList>
            <person name="Alessa O."/>
            <person name="Ogura Y."/>
            <person name="Fujitani Y."/>
            <person name="Takami H."/>
            <person name="Hayashi T."/>
            <person name="Sahin N."/>
            <person name="Tani A."/>
        </authorList>
    </citation>
    <scope>NUCLEOTIDE SEQUENCE</scope>
    <source>
        <strain evidence="3">DSM 23674</strain>
    </source>
</reference>
<organism evidence="3 4">
    <name type="scientific">Methylobacterium thuringiense</name>
    <dbReference type="NCBI Taxonomy" id="1003091"/>
    <lineage>
        <taxon>Bacteria</taxon>
        <taxon>Pseudomonadati</taxon>
        <taxon>Pseudomonadota</taxon>
        <taxon>Alphaproteobacteria</taxon>
        <taxon>Hyphomicrobiales</taxon>
        <taxon>Methylobacteriaceae</taxon>
        <taxon>Methylobacterium</taxon>
    </lineage>
</organism>
<feature type="domain" description="DUF551" evidence="2">
    <location>
        <begin position="17"/>
        <end position="68"/>
    </location>
</feature>
<dbReference type="Pfam" id="PF04448">
    <property type="entry name" value="DUF551"/>
    <property type="match status" value="1"/>
</dbReference>
<keyword evidence="4" id="KW-1185">Reference proteome</keyword>
<sequence length="85" mass="9353">MTEAPAFGIWQPIKTAPRDGTRVLVASGEKVNGIGRYINRPGEVFWEMDSGTLILLGATHWMPLPPPPPKAKSSWPPTPWSESSR</sequence>
<proteinExistence type="predicted"/>
<feature type="region of interest" description="Disordered" evidence="1">
    <location>
        <begin position="65"/>
        <end position="85"/>
    </location>
</feature>
<name>A0ABQ4THE8_9HYPH</name>
<accession>A0ABQ4THE8</accession>
<gene>
    <name evidence="3" type="ORF">EKPJFOCH_1294</name>
</gene>
<dbReference type="EMBL" id="BPRA01000006">
    <property type="protein sequence ID" value="GJE54809.1"/>
    <property type="molecule type" value="Genomic_DNA"/>
</dbReference>
<comment type="caution">
    <text evidence="3">The sequence shown here is derived from an EMBL/GenBank/DDBJ whole genome shotgun (WGS) entry which is preliminary data.</text>
</comment>
<dbReference type="InterPro" id="IPR007539">
    <property type="entry name" value="DUF551"/>
</dbReference>
<protein>
    <recommendedName>
        <fullName evidence="2">DUF551 domain-containing protein</fullName>
    </recommendedName>
</protein>
<evidence type="ECO:0000259" key="2">
    <source>
        <dbReference type="Pfam" id="PF04448"/>
    </source>
</evidence>
<feature type="compositionally biased region" description="Low complexity" evidence="1">
    <location>
        <begin position="71"/>
        <end position="85"/>
    </location>
</feature>
<reference evidence="3" key="2">
    <citation type="submission" date="2021-08" db="EMBL/GenBank/DDBJ databases">
        <authorList>
            <person name="Tani A."/>
            <person name="Ola A."/>
            <person name="Ogura Y."/>
            <person name="Katsura K."/>
            <person name="Hayashi T."/>
        </authorList>
    </citation>
    <scope>NUCLEOTIDE SEQUENCE</scope>
    <source>
        <strain evidence="3">DSM 23674</strain>
    </source>
</reference>
<evidence type="ECO:0000313" key="4">
    <source>
        <dbReference type="Proteomes" id="UP001055101"/>
    </source>
</evidence>
<dbReference type="Proteomes" id="UP001055101">
    <property type="component" value="Unassembled WGS sequence"/>
</dbReference>
<evidence type="ECO:0000313" key="3">
    <source>
        <dbReference type="EMBL" id="GJE54809.1"/>
    </source>
</evidence>